<dbReference type="GO" id="GO:0005524">
    <property type="term" value="F:ATP binding"/>
    <property type="evidence" value="ECO:0007669"/>
    <property type="project" value="UniProtKB-KW"/>
</dbReference>
<dbReference type="Gene3D" id="3.30.565.10">
    <property type="entry name" value="Histidine kinase-like ATPase, C-terminal domain"/>
    <property type="match status" value="1"/>
</dbReference>
<dbReference type="InterPro" id="IPR004358">
    <property type="entry name" value="Sig_transdc_His_kin-like_C"/>
</dbReference>
<accession>J9GXC2</accession>
<dbReference type="AlphaFoldDB" id="J9GXC2"/>
<protein>
    <submittedName>
        <fullName evidence="2">Protein containing ATP-binding region, ATPase-like domain protein</fullName>
    </submittedName>
</protein>
<proteinExistence type="predicted"/>
<reference evidence="2" key="1">
    <citation type="journal article" date="2012" name="PLoS ONE">
        <title>Gene sets for utilization of primary and secondary nutrition supplies in the distal gut of endangered iberian lynx.</title>
        <authorList>
            <person name="Alcaide M."/>
            <person name="Messina E."/>
            <person name="Richter M."/>
            <person name="Bargiela R."/>
            <person name="Peplies J."/>
            <person name="Huws S.A."/>
            <person name="Newbold C.J."/>
            <person name="Golyshin P.N."/>
            <person name="Simon M.A."/>
            <person name="Lopez G."/>
            <person name="Yakimov M.M."/>
            <person name="Ferrer M."/>
        </authorList>
    </citation>
    <scope>NUCLEOTIDE SEQUENCE</scope>
</reference>
<gene>
    <name evidence="2" type="ORF">EVA_04155</name>
</gene>
<organism evidence="2">
    <name type="scientific">gut metagenome</name>
    <dbReference type="NCBI Taxonomy" id="749906"/>
    <lineage>
        <taxon>unclassified sequences</taxon>
        <taxon>metagenomes</taxon>
        <taxon>organismal metagenomes</taxon>
    </lineage>
</organism>
<dbReference type="SUPFAM" id="SSF55874">
    <property type="entry name" value="ATPase domain of HSP90 chaperone/DNA topoisomerase II/histidine kinase"/>
    <property type="match status" value="1"/>
</dbReference>
<keyword evidence="2" id="KW-0067">ATP-binding</keyword>
<evidence type="ECO:0000259" key="1">
    <source>
        <dbReference type="Pfam" id="PF02518"/>
    </source>
</evidence>
<comment type="caution">
    <text evidence="2">The sequence shown here is derived from an EMBL/GenBank/DDBJ whole genome shotgun (WGS) entry which is preliminary data.</text>
</comment>
<feature type="non-terminal residue" evidence="2">
    <location>
        <position position="45"/>
    </location>
</feature>
<keyword evidence="2" id="KW-0547">Nucleotide-binding</keyword>
<evidence type="ECO:0000313" key="2">
    <source>
        <dbReference type="EMBL" id="EJX07733.1"/>
    </source>
</evidence>
<dbReference type="InterPro" id="IPR036890">
    <property type="entry name" value="HATPase_C_sf"/>
</dbReference>
<sequence length="45" mass="4897">MINANDAVELRVINDGLPVSKENQEEIFIPFYTTKSDGSGIGLSL</sequence>
<feature type="domain" description="Histidine kinase/HSP90-like ATPase" evidence="1">
    <location>
        <begin position="5"/>
        <end position="45"/>
    </location>
</feature>
<dbReference type="Pfam" id="PF02518">
    <property type="entry name" value="HATPase_c"/>
    <property type="match status" value="1"/>
</dbReference>
<dbReference type="GO" id="GO:0016772">
    <property type="term" value="F:transferase activity, transferring phosphorus-containing groups"/>
    <property type="evidence" value="ECO:0007669"/>
    <property type="project" value="InterPro"/>
</dbReference>
<dbReference type="InterPro" id="IPR003594">
    <property type="entry name" value="HATPase_dom"/>
</dbReference>
<dbReference type="PRINTS" id="PR00344">
    <property type="entry name" value="BCTRLSENSOR"/>
</dbReference>
<name>J9GXC2_9ZZZZ</name>
<dbReference type="EMBL" id="AMCI01000801">
    <property type="protein sequence ID" value="EJX07733.1"/>
    <property type="molecule type" value="Genomic_DNA"/>
</dbReference>